<proteinExistence type="predicted"/>
<keyword evidence="1" id="KW-0472">Membrane</keyword>
<reference evidence="2" key="1">
    <citation type="submission" date="2021-06" db="EMBL/GenBank/DDBJ databases">
        <title>Comparative genomics, transcriptomics and evolutionary studies reveal genomic signatures of adaptation to plant cell wall in hemibiotrophic fungi.</title>
        <authorList>
            <consortium name="DOE Joint Genome Institute"/>
            <person name="Baroncelli R."/>
            <person name="Diaz J.F."/>
            <person name="Benocci T."/>
            <person name="Peng M."/>
            <person name="Battaglia E."/>
            <person name="Haridas S."/>
            <person name="Andreopoulos W."/>
            <person name="Labutti K."/>
            <person name="Pangilinan J."/>
            <person name="Floch G.L."/>
            <person name="Makela M.R."/>
            <person name="Henrissat B."/>
            <person name="Grigoriev I.V."/>
            <person name="Crouch J.A."/>
            <person name="De Vries R.P."/>
            <person name="Sukno S.A."/>
            <person name="Thon M.R."/>
        </authorList>
    </citation>
    <scope>NUCLEOTIDE SEQUENCE</scope>
    <source>
        <strain evidence="2">MAFF235873</strain>
    </source>
</reference>
<feature type="transmembrane region" description="Helical" evidence="1">
    <location>
        <begin position="96"/>
        <end position="117"/>
    </location>
</feature>
<evidence type="ECO:0000313" key="3">
    <source>
        <dbReference type="Proteomes" id="UP001232148"/>
    </source>
</evidence>
<keyword evidence="3" id="KW-1185">Reference proteome</keyword>
<dbReference type="Proteomes" id="UP001232148">
    <property type="component" value="Unassembled WGS sequence"/>
</dbReference>
<keyword evidence="1" id="KW-0812">Transmembrane</keyword>
<dbReference type="AlphaFoldDB" id="A0AAD9HRG4"/>
<comment type="caution">
    <text evidence="2">The sequence shown here is derived from an EMBL/GenBank/DDBJ whole genome shotgun (WGS) entry which is preliminary data.</text>
</comment>
<sequence length="127" mass="14136">MCHRGFGDRRLGLPYGVFYFYGSVVENVGNDIKKVIDTIFDDIRATTGKGKVHNGIHQLFKPSTFARFRSGPVHGRGDALHRPGLSRCSRHGVCRVFVRMVELSIFLNGVSLFSLVLGNSTRQAGQR</sequence>
<name>A0AAD9HRG4_9PEZI</name>
<evidence type="ECO:0000256" key="1">
    <source>
        <dbReference type="SAM" id="Phobius"/>
    </source>
</evidence>
<dbReference type="EMBL" id="MU842829">
    <property type="protein sequence ID" value="KAK2032619.1"/>
    <property type="molecule type" value="Genomic_DNA"/>
</dbReference>
<organism evidence="2 3">
    <name type="scientific">Colletotrichum zoysiae</name>
    <dbReference type="NCBI Taxonomy" id="1216348"/>
    <lineage>
        <taxon>Eukaryota</taxon>
        <taxon>Fungi</taxon>
        <taxon>Dikarya</taxon>
        <taxon>Ascomycota</taxon>
        <taxon>Pezizomycotina</taxon>
        <taxon>Sordariomycetes</taxon>
        <taxon>Hypocreomycetidae</taxon>
        <taxon>Glomerellales</taxon>
        <taxon>Glomerellaceae</taxon>
        <taxon>Colletotrichum</taxon>
        <taxon>Colletotrichum graminicola species complex</taxon>
    </lineage>
</organism>
<evidence type="ECO:0000313" key="2">
    <source>
        <dbReference type="EMBL" id="KAK2032619.1"/>
    </source>
</evidence>
<accession>A0AAD9HRG4</accession>
<keyword evidence="1" id="KW-1133">Transmembrane helix</keyword>
<gene>
    <name evidence="2" type="ORF">LX32DRAFT_182125</name>
</gene>
<protein>
    <submittedName>
        <fullName evidence="2">Uncharacterized protein</fullName>
    </submittedName>
</protein>